<name>A0A6J4J8I5_9ACTN</name>
<feature type="non-terminal residue" evidence="2">
    <location>
        <position position="31"/>
    </location>
</feature>
<reference evidence="2" key="1">
    <citation type="submission" date="2020-02" db="EMBL/GenBank/DDBJ databases">
        <authorList>
            <person name="Meier V. D."/>
        </authorList>
    </citation>
    <scope>NUCLEOTIDE SEQUENCE</scope>
    <source>
        <strain evidence="2">AVDCRST_MAG41</strain>
    </source>
</reference>
<gene>
    <name evidence="2" type="ORF">AVDCRST_MAG41-2894</name>
</gene>
<dbReference type="AlphaFoldDB" id="A0A6J4J8I5"/>
<organism evidence="2">
    <name type="scientific">uncultured Mycobacteriales bacterium</name>
    <dbReference type="NCBI Taxonomy" id="581187"/>
    <lineage>
        <taxon>Bacteria</taxon>
        <taxon>Bacillati</taxon>
        <taxon>Actinomycetota</taxon>
        <taxon>Actinomycetes</taxon>
        <taxon>Mycobacteriales</taxon>
        <taxon>environmental samples</taxon>
    </lineage>
</organism>
<protein>
    <submittedName>
        <fullName evidence="2">Uncharacterized protein</fullName>
    </submittedName>
</protein>
<feature type="region of interest" description="Disordered" evidence="1">
    <location>
        <begin position="1"/>
        <end position="31"/>
    </location>
</feature>
<proteinExistence type="predicted"/>
<evidence type="ECO:0000313" key="2">
    <source>
        <dbReference type="EMBL" id="CAA9270842.1"/>
    </source>
</evidence>
<accession>A0A6J4J8I5</accession>
<evidence type="ECO:0000256" key="1">
    <source>
        <dbReference type="SAM" id="MobiDB-lite"/>
    </source>
</evidence>
<dbReference type="EMBL" id="CADCTP010000265">
    <property type="protein sequence ID" value="CAA9270842.1"/>
    <property type="molecule type" value="Genomic_DNA"/>
</dbReference>
<feature type="non-terminal residue" evidence="2">
    <location>
        <position position="1"/>
    </location>
</feature>
<sequence>RDRAPARRPPAEAAGGQARRRGPAVGQEAPV</sequence>